<dbReference type="UniPathway" id="UPA00219"/>
<keyword evidence="7 16" id="KW-0285">Flavoprotein</keyword>
<dbReference type="InterPro" id="IPR003170">
    <property type="entry name" value="MurB"/>
</dbReference>
<sequence>MAFQKDALYARLQPHFHERIRRDEPLSEHCAFGIGGPADLWLDLVSKEELFRLVQLCGEHRVPLLLIGNGTNVLFADQGVRGIVAHLHEKEFEVENEGDSALLLADAGLSWPSLVNQLASMGWSGLQFTAGIPGTLGGGVMSNAGAHNKHLGQVLEWIEVLDARGVNAGEPGEIAVPQIRRYSRDELDLRYHHSRLREQRYVRWSEDESLLPAPRALIEPPEMVLRLALRLYPDQPEHIREEIGAYEAIRRAELPREKRSGPVFLDPEGQRAGELIKRAGLRGRVFGNLQVSPRNANYLINRGGASANDVVALISYIRGEVLARCGVDLAVDLELQGEWQPVKTHTMISAYARREAYARKERRR</sequence>
<dbReference type="InterPro" id="IPR016167">
    <property type="entry name" value="FAD-bd_PCMH_sub1"/>
</dbReference>
<evidence type="ECO:0000256" key="10">
    <source>
        <dbReference type="ARBA" id="ARBA00022960"/>
    </source>
</evidence>
<evidence type="ECO:0000256" key="12">
    <source>
        <dbReference type="ARBA" id="ARBA00023002"/>
    </source>
</evidence>
<evidence type="ECO:0000313" key="18">
    <source>
        <dbReference type="EMBL" id="BBH85481.1"/>
    </source>
</evidence>
<dbReference type="GO" id="GO:0008762">
    <property type="term" value="F:UDP-N-acetylmuramate dehydrogenase activity"/>
    <property type="evidence" value="ECO:0007669"/>
    <property type="project" value="UniProtKB-UniRule"/>
</dbReference>
<evidence type="ECO:0000256" key="13">
    <source>
        <dbReference type="ARBA" id="ARBA00023306"/>
    </source>
</evidence>
<feature type="domain" description="FAD-binding PCMH-type" evidence="17">
    <location>
        <begin position="34"/>
        <end position="234"/>
    </location>
</feature>
<dbReference type="GO" id="GO:0005829">
    <property type="term" value="C:cytosol"/>
    <property type="evidence" value="ECO:0007669"/>
    <property type="project" value="TreeGrafter"/>
</dbReference>
<evidence type="ECO:0000256" key="9">
    <source>
        <dbReference type="ARBA" id="ARBA00022857"/>
    </source>
</evidence>
<evidence type="ECO:0000256" key="4">
    <source>
        <dbReference type="ARBA" id="ARBA00004752"/>
    </source>
</evidence>
<evidence type="ECO:0000256" key="2">
    <source>
        <dbReference type="ARBA" id="ARBA00003921"/>
    </source>
</evidence>
<evidence type="ECO:0000256" key="15">
    <source>
        <dbReference type="ARBA" id="ARBA00048914"/>
    </source>
</evidence>
<dbReference type="InterPro" id="IPR006094">
    <property type="entry name" value="Oxid_FAD_bind_N"/>
</dbReference>
<keyword evidence="10 16" id="KW-0133">Cell shape</keyword>
<dbReference type="EMBL" id="AP019376">
    <property type="protein sequence ID" value="BBH85481.1"/>
    <property type="molecule type" value="Genomic_DNA"/>
</dbReference>
<dbReference type="SUPFAM" id="SSF56194">
    <property type="entry name" value="Uridine diphospho-N-Acetylenolpyruvylglucosamine reductase, MurB, C-terminal domain"/>
    <property type="match status" value="1"/>
</dbReference>
<dbReference type="GO" id="GO:0071949">
    <property type="term" value="F:FAD binding"/>
    <property type="evidence" value="ECO:0007669"/>
    <property type="project" value="InterPro"/>
</dbReference>
<dbReference type="GO" id="GO:0071555">
    <property type="term" value="P:cell wall organization"/>
    <property type="evidence" value="ECO:0007669"/>
    <property type="project" value="UniProtKB-KW"/>
</dbReference>
<keyword evidence="14 16" id="KW-0961">Cell wall biogenesis/degradation</keyword>
<evidence type="ECO:0000256" key="5">
    <source>
        <dbReference type="ARBA" id="ARBA00022490"/>
    </source>
</evidence>
<dbReference type="Gene3D" id="3.90.78.10">
    <property type="entry name" value="UDP-N-acetylenolpyruvoylglucosamine reductase, C-terminal domain"/>
    <property type="match status" value="1"/>
</dbReference>
<dbReference type="Pfam" id="PF01565">
    <property type="entry name" value="FAD_binding_4"/>
    <property type="match status" value="1"/>
</dbReference>
<name>A0A455SDV0_9CHLR</name>
<dbReference type="Pfam" id="PF02873">
    <property type="entry name" value="MurB_C"/>
    <property type="match status" value="1"/>
</dbReference>
<dbReference type="InterPro" id="IPR036318">
    <property type="entry name" value="FAD-bd_PCMH-like_sf"/>
</dbReference>
<reference evidence="18" key="1">
    <citation type="submission" date="2018-12" db="EMBL/GenBank/DDBJ databases">
        <title>Novel natural products biosynthetic potential of the class Ktedonobacteria.</title>
        <authorList>
            <person name="Zheng Y."/>
            <person name="Saitou A."/>
            <person name="Wang C.M."/>
            <person name="Toyoda A."/>
            <person name="Minakuchi Y."/>
            <person name="Sekiguchi Y."/>
            <person name="Ueda K."/>
            <person name="Takano H."/>
            <person name="Sakai Y."/>
            <person name="Yokota A."/>
            <person name="Yabe S."/>
        </authorList>
    </citation>
    <scope>NUCLEOTIDE SEQUENCE</scope>
    <source>
        <strain evidence="18">COM3</strain>
    </source>
</reference>
<comment type="catalytic activity">
    <reaction evidence="15 16">
        <text>UDP-N-acetyl-alpha-D-muramate + NADP(+) = UDP-N-acetyl-3-O-(1-carboxyvinyl)-alpha-D-glucosamine + NADPH + H(+)</text>
        <dbReference type="Rhea" id="RHEA:12248"/>
        <dbReference type="ChEBI" id="CHEBI:15378"/>
        <dbReference type="ChEBI" id="CHEBI:57783"/>
        <dbReference type="ChEBI" id="CHEBI:58349"/>
        <dbReference type="ChEBI" id="CHEBI:68483"/>
        <dbReference type="ChEBI" id="CHEBI:70757"/>
        <dbReference type="EC" id="1.3.1.98"/>
    </reaction>
</comment>
<evidence type="ECO:0000256" key="8">
    <source>
        <dbReference type="ARBA" id="ARBA00022827"/>
    </source>
</evidence>
<gene>
    <name evidence="18" type="primary">murB_1</name>
    <name evidence="16" type="synonym">murB</name>
    <name evidence="18" type="ORF">KTC_02320</name>
</gene>
<evidence type="ECO:0000259" key="17">
    <source>
        <dbReference type="PROSITE" id="PS51387"/>
    </source>
</evidence>
<keyword evidence="13 16" id="KW-0131">Cell cycle</keyword>
<dbReference type="HAMAP" id="MF_00037">
    <property type="entry name" value="MurB"/>
    <property type="match status" value="1"/>
</dbReference>
<evidence type="ECO:0000256" key="14">
    <source>
        <dbReference type="ARBA" id="ARBA00023316"/>
    </source>
</evidence>
<comment type="similarity">
    <text evidence="16">Belongs to the MurB family.</text>
</comment>
<dbReference type="PROSITE" id="PS51387">
    <property type="entry name" value="FAD_PCMH"/>
    <property type="match status" value="1"/>
</dbReference>
<dbReference type="GO" id="GO:0051301">
    <property type="term" value="P:cell division"/>
    <property type="evidence" value="ECO:0007669"/>
    <property type="project" value="UniProtKB-KW"/>
</dbReference>
<dbReference type="InterPro" id="IPR016166">
    <property type="entry name" value="FAD-bd_PCMH"/>
</dbReference>
<dbReference type="Gene3D" id="3.30.43.10">
    <property type="entry name" value="Uridine Diphospho-n-acetylenolpyruvylglucosamine Reductase, domain 2"/>
    <property type="match status" value="1"/>
</dbReference>
<dbReference type="EC" id="1.3.1.98" evidence="16"/>
<evidence type="ECO:0000256" key="11">
    <source>
        <dbReference type="ARBA" id="ARBA00022984"/>
    </source>
</evidence>
<evidence type="ECO:0000256" key="3">
    <source>
        <dbReference type="ARBA" id="ARBA00004496"/>
    </source>
</evidence>
<keyword evidence="12 16" id="KW-0560">Oxidoreductase</keyword>
<keyword evidence="6 16" id="KW-0132">Cell division</keyword>
<proteinExistence type="inferred from homology"/>
<evidence type="ECO:0000256" key="6">
    <source>
        <dbReference type="ARBA" id="ARBA00022618"/>
    </source>
</evidence>
<comment type="cofactor">
    <cofactor evidence="1 16">
        <name>FAD</name>
        <dbReference type="ChEBI" id="CHEBI:57692"/>
    </cofactor>
</comment>
<comment type="caution">
    <text evidence="16">Lacks conserved residue(s) required for the propagation of feature annotation.</text>
</comment>
<dbReference type="PANTHER" id="PTHR21071:SF4">
    <property type="entry name" value="UDP-N-ACETYLENOLPYRUVOYLGLUCOSAMINE REDUCTASE"/>
    <property type="match status" value="1"/>
</dbReference>
<dbReference type="PANTHER" id="PTHR21071">
    <property type="entry name" value="UDP-N-ACETYLENOLPYRUVOYLGLUCOSAMINE REDUCTASE"/>
    <property type="match status" value="1"/>
</dbReference>
<keyword evidence="11 16" id="KW-0573">Peptidoglycan synthesis</keyword>
<dbReference type="InterPro" id="IPR011601">
    <property type="entry name" value="MurB_C"/>
</dbReference>
<dbReference type="InterPro" id="IPR036635">
    <property type="entry name" value="MurB_C_sf"/>
</dbReference>
<evidence type="ECO:0000256" key="1">
    <source>
        <dbReference type="ARBA" id="ARBA00001974"/>
    </source>
</evidence>
<comment type="subcellular location">
    <subcellularLocation>
        <location evidence="3 16">Cytoplasm</location>
    </subcellularLocation>
</comment>
<dbReference type="AlphaFoldDB" id="A0A455SDV0"/>
<comment type="function">
    <text evidence="2 16">Cell wall formation.</text>
</comment>
<protein>
    <recommendedName>
        <fullName evidence="16">UDP-N-acetylenolpyruvoylglucosamine reductase</fullName>
        <ecNumber evidence="16">1.3.1.98</ecNumber>
    </recommendedName>
    <alternativeName>
        <fullName evidence="16">UDP-N-acetylmuramate dehydrogenase</fullName>
    </alternativeName>
</protein>
<keyword evidence="9 16" id="KW-0521">NADP</keyword>
<evidence type="ECO:0000256" key="16">
    <source>
        <dbReference type="HAMAP-Rule" id="MF_00037"/>
    </source>
</evidence>
<organism evidence="18">
    <name type="scientific">Thermosporothrix sp. COM3</name>
    <dbReference type="NCBI Taxonomy" id="2490863"/>
    <lineage>
        <taxon>Bacteria</taxon>
        <taxon>Bacillati</taxon>
        <taxon>Chloroflexota</taxon>
        <taxon>Ktedonobacteria</taxon>
        <taxon>Ktedonobacterales</taxon>
        <taxon>Thermosporotrichaceae</taxon>
        <taxon>Thermosporothrix</taxon>
    </lineage>
</organism>
<dbReference type="InterPro" id="IPR016169">
    <property type="entry name" value="FAD-bd_PCMH_sub2"/>
</dbReference>
<keyword evidence="8 16" id="KW-0274">FAD</keyword>
<dbReference type="GO" id="GO:0008360">
    <property type="term" value="P:regulation of cell shape"/>
    <property type="evidence" value="ECO:0007669"/>
    <property type="project" value="UniProtKB-KW"/>
</dbReference>
<keyword evidence="5 16" id="KW-0963">Cytoplasm</keyword>
<dbReference type="GO" id="GO:0009252">
    <property type="term" value="P:peptidoglycan biosynthetic process"/>
    <property type="evidence" value="ECO:0007669"/>
    <property type="project" value="UniProtKB-UniRule"/>
</dbReference>
<dbReference type="Gene3D" id="3.30.465.10">
    <property type="match status" value="1"/>
</dbReference>
<comment type="pathway">
    <text evidence="4 16">Cell wall biogenesis; peptidoglycan biosynthesis.</text>
</comment>
<dbReference type="SUPFAM" id="SSF56176">
    <property type="entry name" value="FAD-binding/transporter-associated domain-like"/>
    <property type="match status" value="1"/>
</dbReference>
<evidence type="ECO:0000256" key="7">
    <source>
        <dbReference type="ARBA" id="ARBA00022630"/>
    </source>
</evidence>
<accession>A0A455SDV0</accession>